<protein>
    <submittedName>
        <fullName evidence="1">Uncharacterized protein</fullName>
    </submittedName>
</protein>
<dbReference type="EMBL" id="BKCJ011092134">
    <property type="protein sequence ID" value="GFC83955.1"/>
    <property type="molecule type" value="Genomic_DNA"/>
</dbReference>
<gene>
    <name evidence="1" type="ORF">Tci_855925</name>
</gene>
<evidence type="ECO:0000313" key="1">
    <source>
        <dbReference type="EMBL" id="GFC83955.1"/>
    </source>
</evidence>
<sequence length="182" mass="20420">MTTPLLIVCSSLLPHFKDSDSFLEKPDTSISYSNNSLPEFETFSDYTEETSSGSTTTHADYSLPKYDLFLFVIKPDQGELTIVVMEDNLGEPRVHVPIVLPTHPTLLLDSDFIPSENSLPKSKIFYLDIEEKNSCSTTIHADISFPDLECFYFKIEPDPGELTSIVEYGIRENVLSATNVNL</sequence>
<comment type="caution">
    <text evidence="1">The sequence shown here is derived from an EMBL/GenBank/DDBJ whole genome shotgun (WGS) entry which is preliminary data.</text>
</comment>
<accession>A0A699RDF6</accession>
<dbReference type="AlphaFoldDB" id="A0A699RDF6"/>
<name>A0A699RDF6_TANCI</name>
<organism evidence="1">
    <name type="scientific">Tanacetum cinerariifolium</name>
    <name type="common">Dalmatian daisy</name>
    <name type="synonym">Chrysanthemum cinerariifolium</name>
    <dbReference type="NCBI Taxonomy" id="118510"/>
    <lineage>
        <taxon>Eukaryota</taxon>
        <taxon>Viridiplantae</taxon>
        <taxon>Streptophyta</taxon>
        <taxon>Embryophyta</taxon>
        <taxon>Tracheophyta</taxon>
        <taxon>Spermatophyta</taxon>
        <taxon>Magnoliopsida</taxon>
        <taxon>eudicotyledons</taxon>
        <taxon>Gunneridae</taxon>
        <taxon>Pentapetalae</taxon>
        <taxon>asterids</taxon>
        <taxon>campanulids</taxon>
        <taxon>Asterales</taxon>
        <taxon>Asteraceae</taxon>
        <taxon>Asteroideae</taxon>
        <taxon>Anthemideae</taxon>
        <taxon>Anthemidinae</taxon>
        <taxon>Tanacetum</taxon>
    </lineage>
</organism>
<reference evidence="1" key="1">
    <citation type="journal article" date="2019" name="Sci. Rep.">
        <title>Draft genome of Tanacetum cinerariifolium, the natural source of mosquito coil.</title>
        <authorList>
            <person name="Yamashiro T."/>
            <person name="Shiraishi A."/>
            <person name="Satake H."/>
            <person name="Nakayama K."/>
        </authorList>
    </citation>
    <scope>NUCLEOTIDE SEQUENCE</scope>
</reference>
<proteinExistence type="predicted"/>